<dbReference type="GO" id="GO:0016989">
    <property type="term" value="F:sigma factor antagonist activity"/>
    <property type="evidence" value="ECO:0007669"/>
    <property type="project" value="TreeGrafter"/>
</dbReference>
<dbReference type="PIRSF" id="PIRSF018266">
    <property type="entry name" value="FecR"/>
    <property type="match status" value="1"/>
</dbReference>
<dbReference type="Proteomes" id="UP000192276">
    <property type="component" value="Unassembled WGS sequence"/>
</dbReference>
<reference evidence="4" key="1">
    <citation type="submission" date="2016-04" db="EMBL/GenBank/DDBJ databases">
        <authorList>
            <person name="Chen L."/>
            <person name="Zhuang W."/>
            <person name="Wang G."/>
        </authorList>
    </citation>
    <scope>NUCLEOTIDE SEQUENCE [LARGE SCALE GENOMIC DNA]</scope>
    <source>
        <strain evidence="4">208</strain>
    </source>
</reference>
<keyword evidence="4" id="KW-1185">Reference proteome</keyword>
<feature type="domain" description="Protein FecR C-terminal" evidence="2">
    <location>
        <begin position="260"/>
        <end position="328"/>
    </location>
</feature>
<dbReference type="Gene3D" id="2.60.120.1440">
    <property type="match status" value="1"/>
</dbReference>
<dbReference type="RefSeq" id="WP_081169664.1">
    <property type="nucleotide sequence ID" value="NZ_LWBP01000211.1"/>
</dbReference>
<dbReference type="PANTHER" id="PTHR30273:SF2">
    <property type="entry name" value="PROTEIN FECR"/>
    <property type="match status" value="1"/>
</dbReference>
<evidence type="ECO:0008006" key="5">
    <source>
        <dbReference type="Google" id="ProtNLM"/>
    </source>
</evidence>
<evidence type="ECO:0000313" key="3">
    <source>
        <dbReference type="EMBL" id="OQP52912.1"/>
    </source>
</evidence>
<dbReference type="InterPro" id="IPR032508">
    <property type="entry name" value="FecR_C"/>
</dbReference>
<organism evidence="3 4">
    <name type="scientific">Niastella populi</name>
    <dbReference type="NCBI Taxonomy" id="550983"/>
    <lineage>
        <taxon>Bacteria</taxon>
        <taxon>Pseudomonadati</taxon>
        <taxon>Bacteroidota</taxon>
        <taxon>Chitinophagia</taxon>
        <taxon>Chitinophagales</taxon>
        <taxon>Chitinophagaceae</taxon>
        <taxon>Niastella</taxon>
    </lineage>
</organism>
<dbReference type="PANTHER" id="PTHR30273">
    <property type="entry name" value="PERIPLASMIC SIGNAL SENSOR AND SIGMA FACTOR ACTIVATOR FECR-RELATED"/>
    <property type="match status" value="1"/>
</dbReference>
<proteinExistence type="predicted"/>
<dbReference type="Gene3D" id="3.55.50.30">
    <property type="match status" value="1"/>
</dbReference>
<comment type="caution">
    <text evidence="3">The sequence shown here is derived from an EMBL/GenBank/DDBJ whole genome shotgun (WGS) entry which is preliminary data.</text>
</comment>
<protein>
    <recommendedName>
        <fullName evidence="5">Iron dicitrate transport regulator FecR</fullName>
    </recommendedName>
</protein>
<name>A0A1V9F3Q3_9BACT</name>
<evidence type="ECO:0000259" key="2">
    <source>
        <dbReference type="Pfam" id="PF16344"/>
    </source>
</evidence>
<dbReference type="AlphaFoldDB" id="A0A1V9F3Q3"/>
<dbReference type="EMBL" id="LWBP01000211">
    <property type="protein sequence ID" value="OQP52912.1"/>
    <property type="molecule type" value="Genomic_DNA"/>
</dbReference>
<gene>
    <name evidence="3" type="ORF">A4R26_28180</name>
</gene>
<evidence type="ECO:0000259" key="1">
    <source>
        <dbReference type="Pfam" id="PF04773"/>
    </source>
</evidence>
<dbReference type="Pfam" id="PF16344">
    <property type="entry name" value="FecR_C"/>
    <property type="match status" value="1"/>
</dbReference>
<sequence length="331" mass="37280">MSQYDHIITLIAKQLQGLATPQEAEELQQWLQSDASRRQEYDDMVLIWQKSGPLIANDPQFNTEVAWVKLDDRIAQTSALPKAPYRNKISFLLPGARKAAAAIAILAVIAFGGNWWYKQAQWQNFAATNTNETIILPDHSIVLVRKGSSIKYPRTFDVKERRVQLSGEAFFTVQHNEALPFLVITDNAEVKVLGTTFLVNSNAATDEIVVVTGKVNVTDKKSGNNQIILTKGQRARLANERFYQDQVADSNFIAWETGQLKFNNTPLQKVLEDLSHNYGARVELAPELQNAGIQVTVEFKQQPLGQALEEIRLITGLQLKKVNDKTVFYRN</sequence>
<dbReference type="InterPro" id="IPR012373">
    <property type="entry name" value="Ferrdict_sens_TM"/>
</dbReference>
<dbReference type="Pfam" id="PF04773">
    <property type="entry name" value="FecR"/>
    <property type="match status" value="1"/>
</dbReference>
<feature type="domain" description="FecR protein" evidence="1">
    <location>
        <begin position="129"/>
        <end position="216"/>
    </location>
</feature>
<accession>A0A1V9F3Q3</accession>
<dbReference type="STRING" id="550983.A4R26_28180"/>
<dbReference type="InterPro" id="IPR006860">
    <property type="entry name" value="FecR"/>
</dbReference>
<evidence type="ECO:0000313" key="4">
    <source>
        <dbReference type="Proteomes" id="UP000192276"/>
    </source>
</evidence>
<dbReference type="OrthoDB" id="1452822at2"/>